<evidence type="ECO:0000256" key="4">
    <source>
        <dbReference type="ARBA" id="ARBA00022741"/>
    </source>
</evidence>
<dbReference type="InterPro" id="IPR031327">
    <property type="entry name" value="MCM"/>
</dbReference>
<keyword evidence="4 14" id="KW-0547">Nucleotide-binding</keyword>
<comment type="caution">
    <text evidence="16">The sequence shown here is derived from an EMBL/GenBank/DDBJ whole genome shotgun (WGS) entry which is preliminary data.</text>
</comment>
<reference evidence="16 17" key="1">
    <citation type="submission" date="2019-08" db="EMBL/GenBank/DDBJ databases">
        <title>Whole genome of Aphis craccivora.</title>
        <authorList>
            <person name="Voronova N.V."/>
            <person name="Shulinski R.S."/>
            <person name="Bandarenka Y.V."/>
            <person name="Zhorov D.G."/>
            <person name="Warner D."/>
        </authorList>
    </citation>
    <scope>NUCLEOTIDE SEQUENCE [LARGE SCALE GENOMIC DNA]</scope>
    <source>
        <strain evidence="16">180601</strain>
        <tissue evidence="16">Whole Body</tissue>
    </source>
</reference>
<keyword evidence="6" id="KW-0378">Hydrolase</keyword>
<dbReference type="Proteomes" id="UP000478052">
    <property type="component" value="Unassembled WGS sequence"/>
</dbReference>
<keyword evidence="7 16" id="KW-0347">Helicase</keyword>
<dbReference type="SUPFAM" id="SSF50249">
    <property type="entry name" value="Nucleic acid-binding proteins"/>
    <property type="match status" value="1"/>
</dbReference>
<dbReference type="Pfam" id="PF00493">
    <property type="entry name" value="MCM"/>
    <property type="match status" value="1"/>
</dbReference>
<evidence type="ECO:0000256" key="14">
    <source>
        <dbReference type="RuleBase" id="RU004070"/>
    </source>
</evidence>
<dbReference type="EC" id="3.6.4.12" evidence="3"/>
<dbReference type="SUPFAM" id="SSF52540">
    <property type="entry name" value="P-loop containing nucleoside triphosphate hydrolases"/>
    <property type="match status" value="1"/>
</dbReference>
<evidence type="ECO:0000256" key="8">
    <source>
        <dbReference type="ARBA" id="ARBA00022840"/>
    </source>
</evidence>
<evidence type="ECO:0000259" key="15">
    <source>
        <dbReference type="PROSITE" id="PS50051"/>
    </source>
</evidence>
<dbReference type="PANTHER" id="PTHR11630:SF48">
    <property type="entry name" value="DNA HELICASE MCM9"/>
    <property type="match status" value="1"/>
</dbReference>
<dbReference type="InterPro" id="IPR001208">
    <property type="entry name" value="MCM_dom"/>
</dbReference>
<organism evidence="16 17">
    <name type="scientific">Aphis craccivora</name>
    <name type="common">Cowpea aphid</name>
    <dbReference type="NCBI Taxonomy" id="307492"/>
    <lineage>
        <taxon>Eukaryota</taxon>
        <taxon>Metazoa</taxon>
        <taxon>Ecdysozoa</taxon>
        <taxon>Arthropoda</taxon>
        <taxon>Hexapoda</taxon>
        <taxon>Insecta</taxon>
        <taxon>Pterygota</taxon>
        <taxon>Neoptera</taxon>
        <taxon>Paraneoptera</taxon>
        <taxon>Hemiptera</taxon>
        <taxon>Sternorrhyncha</taxon>
        <taxon>Aphidomorpha</taxon>
        <taxon>Aphidoidea</taxon>
        <taxon>Aphididae</taxon>
        <taxon>Aphidini</taxon>
        <taxon>Aphis</taxon>
        <taxon>Aphis</taxon>
    </lineage>
</organism>
<dbReference type="GO" id="GO:0017116">
    <property type="term" value="F:single-stranded DNA helicase activity"/>
    <property type="evidence" value="ECO:0007669"/>
    <property type="project" value="TreeGrafter"/>
</dbReference>
<keyword evidence="10" id="KW-0234">DNA repair</keyword>
<protein>
    <recommendedName>
        <fullName evidence="12">DNA helicase MCM9</fullName>
        <ecNumber evidence="3">3.6.4.12</ecNumber>
    </recommendedName>
</protein>
<keyword evidence="8 14" id="KW-0067">ATP-binding</keyword>
<accession>A0A6G0YNL5</accession>
<proteinExistence type="inferred from homology"/>
<evidence type="ECO:0000256" key="1">
    <source>
        <dbReference type="ARBA" id="ARBA00004123"/>
    </source>
</evidence>
<dbReference type="PRINTS" id="PR01657">
    <property type="entry name" value="MCMFAMILY"/>
</dbReference>
<dbReference type="GO" id="GO:0016787">
    <property type="term" value="F:hydrolase activity"/>
    <property type="evidence" value="ECO:0007669"/>
    <property type="project" value="UniProtKB-KW"/>
</dbReference>
<name>A0A6G0YNL5_APHCR</name>
<evidence type="ECO:0000256" key="3">
    <source>
        <dbReference type="ARBA" id="ARBA00012551"/>
    </source>
</evidence>
<keyword evidence="11" id="KW-0539">Nucleus</keyword>
<evidence type="ECO:0000313" key="16">
    <source>
        <dbReference type="EMBL" id="KAF0759265.1"/>
    </source>
</evidence>
<dbReference type="GO" id="GO:0042555">
    <property type="term" value="C:MCM complex"/>
    <property type="evidence" value="ECO:0007669"/>
    <property type="project" value="TreeGrafter"/>
</dbReference>
<dbReference type="AlphaFoldDB" id="A0A6G0YNL5"/>
<sequence length="862" mass="97547">MTSTSVTALKKMFEEYLYTYHEDDLLNILRSEDKKQHYSLTINFLTLFEKNAKLGEEILEDSINLLEQFDKDLIIVQRVLKKKYKDNTVKLRVKKKIHTRITALPLCPELHRTIFPRNEDIGSFLRVNGTVVRTVLPKLLEYKKVYYCSKCKEPFDVKIDYEQFNKLVVPLRCPNIEGCPGTNLKPLKDEDQYIKDYQEIKIQEQIGKVGLGAMPRSMWVSLEDDLVDKCKPGDDVIICGTVIRRWNQTIENSYIDIELCFRANHLIVCNDQQSAIMITDEWVHEFEKFWEDNKNDLFAARDLIVASISPQTYGLYTAKLAVALGLAGGVQRSASESGGTRIRGETHLLLVGDPGTGKSQLLKFAWKVCPRSIFTTGVGSSKAGLTVAAFREGSEWHLEAGALVLADGGICCVDEFGSLREDDRTAIHEAMEQQSISVAKAGLVCKLDTRCTVMAAMNPKSRYNLNLSITDNIKVASPLLSRFDLILILIDTKNEEWEKVVSSYVLQGKKPGAHKNSTTLWSLEKLQHYFCTIRSMTPETTEDANTVLSKYYWMQRQSTYRNPARTSVRFLESLLRLSQAHAKLMFRNQVLVQDTIVAVSLMECSNDDGSSDSINTLYTKFPLCPKETYIKEMERILKKLGLDDILEKEMNLWCNTSLVHNISDTTNTSIDDVSQLNILSKNSDNSLTNKITETIQNIKIKKQEDFYKSQMPKKEIIKPITSKNKRICVNSPKQDTQVIIDEDSNDEDIFVSNTSKKITNVSTKSSTLPITAVTPPGTSTNIFNNSCLKRKNDSSQTPPSTKLDTGQLARLKLSAYRCNKKPSSSNNNQEQSNILKSPIIQSDLSNIFSLGDEDDLSYLDID</sequence>
<evidence type="ECO:0000313" key="17">
    <source>
        <dbReference type="Proteomes" id="UP000478052"/>
    </source>
</evidence>
<dbReference type="InterPro" id="IPR058768">
    <property type="entry name" value="MCM9_N"/>
</dbReference>
<dbReference type="PANTHER" id="PTHR11630">
    <property type="entry name" value="DNA REPLICATION LICENSING FACTOR MCM FAMILY MEMBER"/>
    <property type="match status" value="1"/>
</dbReference>
<evidence type="ECO:0000256" key="9">
    <source>
        <dbReference type="ARBA" id="ARBA00023125"/>
    </source>
</evidence>
<dbReference type="PROSITE" id="PS50051">
    <property type="entry name" value="MCM_2"/>
    <property type="match status" value="1"/>
</dbReference>
<dbReference type="GO" id="GO:0000724">
    <property type="term" value="P:double-strand break repair via homologous recombination"/>
    <property type="evidence" value="ECO:0007669"/>
    <property type="project" value="TreeGrafter"/>
</dbReference>
<dbReference type="GO" id="GO:0003697">
    <property type="term" value="F:single-stranded DNA binding"/>
    <property type="evidence" value="ECO:0007669"/>
    <property type="project" value="TreeGrafter"/>
</dbReference>
<dbReference type="OrthoDB" id="271325at2759"/>
<comment type="subcellular location">
    <subcellularLocation>
        <location evidence="1">Nucleus</location>
    </subcellularLocation>
</comment>
<evidence type="ECO:0000256" key="6">
    <source>
        <dbReference type="ARBA" id="ARBA00022801"/>
    </source>
</evidence>
<dbReference type="EMBL" id="VUJU01003051">
    <property type="protein sequence ID" value="KAF0759265.1"/>
    <property type="molecule type" value="Genomic_DNA"/>
</dbReference>
<dbReference type="InterPro" id="IPR033762">
    <property type="entry name" value="MCM_OB"/>
</dbReference>
<evidence type="ECO:0000256" key="5">
    <source>
        <dbReference type="ARBA" id="ARBA00022763"/>
    </source>
</evidence>
<keyword evidence="9 14" id="KW-0238">DNA-binding</keyword>
<dbReference type="GO" id="GO:0005524">
    <property type="term" value="F:ATP binding"/>
    <property type="evidence" value="ECO:0007669"/>
    <property type="project" value="UniProtKB-KW"/>
</dbReference>
<dbReference type="Pfam" id="PF17855">
    <property type="entry name" value="MCM_lid"/>
    <property type="match status" value="1"/>
</dbReference>
<comment type="similarity">
    <text evidence="2 14">Belongs to the MCM family.</text>
</comment>
<keyword evidence="17" id="KW-1185">Reference proteome</keyword>
<dbReference type="InterPro" id="IPR041562">
    <property type="entry name" value="MCM_lid"/>
</dbReference>
<gene>
    <name evidence="16" type="ORF">FWK35_00024370</name>
</gene>
<dbReference type="GO" id="GO:0005634">
    <property type="term" value="C:nucleus"/>
    <property type="evidence" value="ECO:0007669"/>
    <property type="project" value="UniProtKB-SubCell"/>
</dbReference>
<feature type="domain" description="MCM C-terminal AAA(+) ATPase" evidence="15">
    <location>
        <begin position="300"/>
        <end position="505"/>
    </location>
</feature>
<dbReference type="InterPro" id="IPR012340">
    <property type="entry name" value="NA-bd_OB-fold"/>
</dbReference>
<evidence type="ECO:0000256" key="2">
    <source>
        <dbReference type="ARBA" id="ARBA00008010"/>
    </source>
</evidence>
<evidence type="ECO:0000256" key="12">
    <source>
        <dbReference type="ARBA" id="ARBA00041085"/>
    </source>
</evidence>
<comment type="catalytic activity">
    <reaction evidence="13">
        <text>ATP + H2O = ADP + phosphate + H(+)</text>
        <dbReference type="Rhea" id="RHEA:13065"/>
        <dbReference type="ChEBI" id="CHEBI:15377"/>
        <dbReference type="ChEBI" id="CHEBI:15378"/>
        <dbReference type="ChEBI" id="CHEBI:30616"/>
        <dbReference type="ChEBI" id="CHEBI:43474"/>
        <dbReference type="ChEBI" id="CHEBI:456216"/>
        <dbReference type="EC" id="3.6.4.12"/>
    </reaction>
</comment>
<evidence type="ECO:0000256" key="7">
    <source>
        <dbReference type="ARBA" id="ARBA00022806"/>
    </source>
</evidence>
<dbReference type="SMART" id="SM00350">
    <property type="entry name" value="MCM"/>
    <property type="match status" value="1"/>
</dbReference>
<dbReference type="Pfam" id="PF26066">
    <property type="entry name" value="MCM9_N"/>
    <property type="match status" value="1"/>
</dbReference>
<keyword evidence="5" id="KW-0227">DNA damage</keyword>
<dbReference type="InterPro" id="IPR027417">
    <property type="entry name" value="P-loop_NTPase"/>
</dbReference>
<dbReference type="Gene3D" id="2.20.28.10">
    <property type="match status" value="1"/>
</dbReference>
<evidence type="ECO:0000256" key="10">
    <source>
        <dbReference type="ARBA" id="ARBA00023204"/>
    </source>
</evidence>
<evidence type="ECO:0000256" key="11">
    <source>
        <dbReference type="ARBA" id="ARBA00023242"/>
    </source>
</evidence>
<dbReference type="Pfam" id="PF17207">
    <property type="entry name" value="MCM_OB"/>
    <property type="match status" value="1"/>
</dbReference>
<dbReference type="FunFam" id="3.40.50.300:FF:000671">
    <property type="entry name" value="DNA helicase MCM9 isoform X1"/>
    <property type="match status" value="1"/>
</dbReference>
<dbReference type="Gene3D" id="2.40.50.140">
    <property type="entry name" value="Nucleic acid-binding proteins"/>
    <property type="match status" value="1"/>
</dbReference>
<dbReference type="Gene3D" id="3.40.50.300">
    <property type="entry name" value="P-loop containing nucleotide triphosphate hydrolases"/>
    <property type="match status" value="1"/>
</dbReference>
<evidence type="ECO:0000256" key="13">
    <source>
        <dbReference type="ARBA" id="ARBA00047995"/>
    </source>
</evidence>